<evidence type="ECO:0000259" key="1">
    <source>
        <dbReference type="PROSITE" id="PS50835"/>
    </source>
</evidence>
<sequence length="268" mass="29458">MSPYPPTIETPYFTRYDDVPFGTARHNGDTVTLHCSIFSPKAPKTPPPLFVWFHQGSFKFGDHNHKLFRKLGRRLTMAGIAIASVQYRLSGAAGDLSQTVLDNIGRIKSTQATLLRPGLCQERSLAALEDGVRFLQWAGDNQTTFGWGDKRVVGGASAGGITAFNIAYLARHLGLPEHDIQGVFSATGSFNYPDFVDPGRNLLSLAVHNPTETRVPIDGVQMMAGKLGNRFELLRSDRHIHGHCELAPGERPAKTFGRISSFIKRATE</sequence>
<keyword evidence="2" id="KW-0378">Hydrolase</keyword>
<evidence type="ECO:0000313" key="2">
    <source>
        <dbReference type="EMBL" id="PRY78330.1"/>
    </source>
</evidence>
<dbReference type="Gene3D" id="3.40.50.1820">
    <property type="entry name" value="alpha/beta hydrolase"/>
    <property type="match status" value="1"/>
</dbReference>
<dbReference type="RefSeq" id="WP_106356750.1">
    <property type="nucleotide sequence ID" value="NZ_PVTP01000004.1"/>
</dbReference>
<dbReference type="InterPro" id="IPR029058">
    <property type="entry name" value="AB_hydrolase_fold"/>
</dbReference>
<gene>
    <name evidence="2" type="ORF">CLV80_104298</name>
</gene>
<dbReference type="GO" id="GO:0016787">
    <property type="term" value="F:hydrolase activity"/>
    <property type="evidence" value="ECO:0007669"/>
    <property type="project" value="UniProtKB-KW"/>
</dbReference>
<dbReference type="SUPFAM" id="SSF53474">
    <property type="entry name" value="alpha/beta-Hydrolases"/>
    <property type="match status" value="1"/>
</dbReference>
<comment type="caution">
    <text evidence="2">The sequence shown here is derived from an EMBL/GenBank/DDBJ whole genome shotgun (WGS) entry which is preliminary data.</text>
</comment>
<dbReference type="Proteomes" id="UP000238007">
    <property type="component" value="Unassembled WGS sequence"/>
</dbReference>
<evidence type="ECO:0000313" key="3">
    <source>
        <dbReference type="Proteomes" id="UP000238007"/>
    </source>
</evidence>
<dbReference type="AlphaFoldDB" id="A0A2T0W0M8"/>
<dbReference type="EMBL" id="PVTP01000004">
    <property type="protein sequence ID" value="PRY78330.1"/>
    <property type="molecule type" value="Genomic_DNA"/>
</dbReference>
<reference evidence="2 3" key="1">
    <citation type="submission" date="2018-03" db="EMBL/GenBank/DDBJ databases">
        <title>Genomic Encyclopedia of Archaeal and Bacterial Type Strains, Phase II (KMG-II): from individual species to whole genera.</title>
        <authorList>
            <person name="Goeker M."/>
        </authorList>
    </citation>
    <scope>NUCLEOTIDE SEQUENCE [LARGE SCALE GENOMIC DNA]</scope>
    <source>
        <strain evidence="2 3">DSM 101533</strain>
    </source>
</reference>
<accession>A0A2T0W0M8</accession>
<feature type="domain" description="Ig-like" evidence="1">
    <location>
        <begin position="5"/>
        <end position="57"/>
    </location>
</feature>
<proteinExistence type="predicted"/>
<organism evidence="2 3">
    <name type="scientific">Yoonia maritima</name>
    <dbReference type="NCBI Taxonomy" id="1435347"/>
    <lineage>
        <taxon>Bacteria</taxon>
        <taxon>Pseudomonadati</taxon>
        <taxon>Pseudomonadota</taxon>
        <taxon>Alphaproteobacteria</taxon>
        <taxon>Rhodobacterales</taxon>
        <taxon>Paracoccaceae</taxon>
        <taxon>Yoonia</taxon>
    </lineage>
</organism>
<name>A0A2T0W0M8_9RHOB</name>
<dbReference type="InterPro" id="IPR007110">
    <property type="entry name" value="Ig-like_dom"/>
</dbReference>
<keyword evidence="3" id="KW-1185">Reference proteome</keyword>
<dbReference type="PROSITE" id="PS50835">
    <property type="entry name" value="IG_LIKE"/>
    <property type="match status" value="1"/>
</dbReference>
<protein>
    <submittedName>
        <fullName evidence="2">Alpha/beta hydrolase family protein</fullName>
    </submittedName>
</protein>